<protein>
    <submittedName>
        <fullName evidence="2">Uncharacterized protein</fullName>
    </submittedName>
</protein>
<proteinExistence type="predicted"/>
<feature type="region of interest" description="Disordered" evidence="1">
    <location>
        <begin position="67"/>
        <end position="90"/>
    </location>
</feature>
<name>A0A6B0GIL4_9EURY</name>
<dbReference type="Proteomes" id="UP000451471">
    <property type="component" value="Unassembled WGS sequence"/>
</dbReference>
<evidence type="ECO:0000256" key="1">
    <source>
        <dbReference type="SAM" id="MobiDB-lite"/>
    </source>
</evidence>
<gene>
    <name evidence="2" type="ORF">GQS65_08840</name>
</gene>
<dbReference type="InterPro" id="IPR057176">
    <property type="entry name" value="DUF7854"/>
</dbReference>
<evidence type="ECO:0000313" key="3">
    <source>
        <dbReference type="Proteomes" id="UP000451471"/>
    </source>
</evidence>
<dbReference type="Pfam" id="PF25252">
    <property type="entry name" value="DUF7854"/>
    <property type="match status" value="1"/>
</dbReference>
<reference evidence="2 3" key="1">
    <citation type="submission" date="2019-12" db="EMBL/GenBank/DDBJ databases">
        <title>Halocatena pleomorpha gen. nov. sp. nov., an extremely halophilic archaeon of family Halobacteriaceae isolated from saltpan soil.</title>
        <authorList>
            <person name="Pal Y."/>
            <person name="Verma A."/>
            <person name="Krishnamurthi S."/>
            <person name="Kumar P."/>
        </authorList>
    </citation>
    <scope>NUCLEOTIDE SEQUENCE [LARGE SCALE GENOMIC DNA]</scope>
    <source>
        <strain evidence="2 3">JCM 16495</strain>
    </source>
</reference>
<evidence type="ECO:0000313" key="2">
    <source>
        <dbReference type="EMBL" id="MWG34594.1"/>
    </source>
</evidence>
<accession>A0A6B0GIL4</accession>
<organism evidence="2 3">
    <name type="scientific">Halomarina oriensis</name>
    <dbReference type="NCBI Taxonomy" id="671145"/>
    <lineage>
        <taxon>Archaea</taxon>
        <taxon>Methanobacteriati</taxon>
        <taxon>Methanobacteriota</taxon>
        <taxon>Stenosarchaea group</taxon>
        <taxon>Halobacteria</taxon>
        <taxon>Halobacteriales</taxon>
        <taxon>Natronomonadaceae</taxon>
        <taxon>Halomarina</taxon>
    </lineage>
</organism>
<dbReference type="OrthoDB" id="226203at2157"/>
<dbReference type="RefSeq" id="WP_158204258.1">
    <property type="nucleotide sequence ID" value="NZ_WSZK01000015.1"/>
</dbReference>
<keyword evidence="3" id="KW-1185">Reference proteome</keyword>
<comment type="caution">
    <text evidence="2">The sequence shown here is derived from an EMBL/GenBank/DDBJ whole genome shotgun (WGS) entry which is preliminary data.</text>
</comment>
<dbReference type="AlphaFoldDB" id="A0A6B0GIL4"/>
<sequence>MDRISALRNVEDALSEFEAGESDLASMERRVRGVLRTYATEFAEQDAYRASGAEGVDGVVVLASSPSEARERAADLTGVDRGSVSVDRVE</sequence>
<dbReference type="EMBL" id="WSZK01000015">
    <property type="protein sequence ID" value="MWG34594.1"/>
    <property type="molecule type" value="Genomic_DNA"/>
</dbReference>